<reference evidence="2" key="1">
    <citation type="journal article" date="2015" name="PLoS Genet.">
        <title>The dynamic genome and transcriptome of the human fungal pathogen Blastomyces and close relative Emmonsia.</title>
        <authorList>
            <person name="Munoz J.F."/>
            <person name="Gauthier G.M."/>
            <person name="Desjardins C.A."/>
            <person name="Gallo J.E."/>
            <person name="Holder J."/>
            <person name="Sullivan T.D."/>
            <person name="Marty A.J."/>
            <person name="Carmen J.C."/>
            <person name="Chen Z."/>
            <person name="Ding L."/>
            <person name="Gujja S."/>
            <person name="Magrini V."/>
            <person name="Misas E."/>
            <person name="Mitreva M."/>
            <person name="Priest M."/>
            <person name="Saif S."/>
            <person name="Whiston E.A."/>
            <person name="Young S."/>
            <person name="Zeng Q."/>
            <person name="Goldman W.E."/>
            <person name="Mardis E.R."/>
            <person name="Taylor J.W."/>
            <person name="McEwen J.G."/>
            <person name="Clay O.K."/>
            <person name="Klein B.S."/>
            <person name="Cuomo C.A."/>
        </authorList>
    </citation>
    <scope>NUCLEOTIDE SEQUENCE [LARGE SCALE GENOMIC DNA]</scope>
    <source>
        <strain evidence="2">SLH14081</strain>
    </source>
</reference>
<gene>
    <name evidence="1" type="ORF">BDBG_06483</name>
</gene>
<dbReference type="KEGG" id="bgh:BDBG_06483"/>
<evidence type="ECO:0000313" key="1">
    <source>
        <dbReference type="EMBL" id="OAT10670.1"/>
    </source>
</evidence>
<name>A0A179US45_BLAGS</name>
<dbReference type="VEuPathDB" id="FungiDB:BDBG_06483"/>
<dbReference type="Proteomes" id="UP000002038">
    <property type="component" value="Unassembled WGS sequence"/>
</dbReference>
<protein>
    <submittedName>
        <fullName evidence="1">Uncharacterized protein</fullName>
    </submittedName>
</protein>
<dbReference type="RefSeq" id="XP_031579454.1">
    <property type="nucleotide sequence ID" value="XM_031722627.1"/>
</dbReference>
<proteinExistence type="predicted"/>
<dbReference type="AlphaFoldDB" id="A0A179US45"/>
<dbReference type="EMBL" id="GG657461">
    <property type="protein sequence ID" value="OAT10670.1"/>
    <property type="molecule type" value="Genomic_DNA"/>
</dbReference>
<evidence type="ECO:0000313" key="2">
    <source>
        <dbReference type="Proteomes" id="UP000002038"/>
    </source>
</evidence>
<sequence>MVKCLHGASESPKLRVVCNAQYAGGWPVRERIFIDKDNLLGCPLRSRKQTQYQYNSSISQIHQLSFHIEIVAVTPTPHPNPTTDLMVRKLAEQLKSEQRR</sequence>
<accession>A0A179US45</accession>
<dbReference type="GeneID" id="8503308"/>
<organism evidence="1 2">
    <name type="scientific">Blastomyces gilchristii (strain SLH14081)</name>
    <name type="common">Blastomyces dermatitidis</name>
    <dbReference type="NCBI Taxonomy" id="559298"/>
    <lineage>
        <taxon>Eukaryota</taxon>
        <taxon>Fungi</taxon>
        <taxon>Dikarya</taxon>
        <taxon>Ascomycota</taxon>
        <taxon>Pezizomycotina</taxon>
        <taxon>Eurotiomycetes</taxon>
        <taxon>Eurotiomycetidae</taxon>
        <taxon>Onygenales</taxon>
        <taxon>Ajellomycetaceae</taxon>
        <taxon>Blastomyces</taxon>
    </lineage>
</organism>
<keyword evidence="2" id="KW-1185">Reference proteome</keyword>